<protein>
    <submittedName>
        <fullName evidence="2">GCN5 family acetyltransferase</fullName>
    </submittedName>
</protein>
<name>A0A0M4QH00_9MICC</name>
<dbReference type="InterPro" id="IPR000182">
    <property type="entry name" value="GNAT_dom"/>
</dbReference>
<gene>
    <name evidence="2" type="ORF">AOC05_13100</name>
</gene>
<evidence type="ECO:0000259" key="1">
    <source>
        <dbReference type="PROSITE" id="PS51186"/>
    </source>
</evidence>
<keyword evidence="2" id="KW-0808">Transferase</keyword>
<dbReference type="InterPro" id="IPR016181">
    <property type="entry name" value="Acyl_CoA_acyltransferase"/>
</dbReference>
<dbReference type="OrthoDB" id="3533156at2"/>
<feature type="domain" description="N-acetyltransferase" evidence="1">
    <location>
        <begin position="6"/>
        <end position="168"/>
    </location>
</feature>
<sequence>MQTTTKHLLLARPQGGDLAGLHNICSDPRVWTHFPSLRHTTSGQTRTMLEQFVDKWDADGLGPWVVRLLGDPAVIGHGGCSVKGGVFWNLGYRLSPDVQGRGFATELSREAIAQATQRRPELPVVAYLLEHNAASARVAGKAGLDLVHRGPDKGNPDPKAIRLVYADRPLSPEQLAVILE</sequence>
<evidence type="ECO:0000313" key="2">
    <source>
        <dbReference type="EMBL" id="ALE93030.1"/>
    </source>
</evidence>
<dbReference type="PANTHER" id="PTHR43792:SF1">
    <property type="entry name" value="N-ACETYLTRANSFERASE DOMAIN-CONTAINING PROTEIN"/>
    <property type="match status" value="1"/>
</dbReference>
<dbReference type="Proteomes" id="UP000062833">
    <property type="component" value="Chromosome"/>
</dbReference>
<dbReference type="SUPFAM" id="SSF55729">
    <property type="entry name" value="Acyl-CoA N-acyltransferases (Nat)"/>
    <property type="match status" value="1"/>
</dbReference>
<evidence type="ECO:0000313" key="3">
    <source>
        <dbReference type="Proteomes" id="UP000062833"/>
    </source>
</evidence>
<dbReference type="Gene3D" id="3.40.630.30">
    <property type="match status" value="1"/>
</dbReference>
<organism evidence="2 3">
    <name type="scientific">Arthrobacter alpinus</name>
    <dbReference type="NCBI Taxonomy" id="656366"/>
    <lineage>
        <taxon>Bacteria</taxon>
        <taxon>Bacillati</taxon>
        <taxon>Actinomycetota</taxon>
        <taxon>Actinomycetes</taxon>
        <taxon>Micrococcales</taxon>
        <taxon>Micrococcaceae</taxon>
        <taxon>Arthrobacter</taxon>
    </lineage>
</organism>
<proteinExistence type="predicted"/>
<dbReference type="PROSITE" id="PS51186">
    <property type="entry name" value="GNAT"/>
    <property type="match status" value="1"/>
</dbReference>
<dbReference type="PANTHER" id="PTHR43792">
    <property type="entry name" value="GNAT FAMILY, PUTATIVE (AFU_ORTHOLOGUE AFUA_3G00765)-RELATED-RELATED"/>
    <property type="match status" value="1"/>
</dbReference>
<keyword evidence="3" id="KW-1185">Reference proteome</keyword>
<reference evidence="3" key="1">
    <citation type="submission" date="2015-09" db="EMBL/GenBank/DDBJ databases">
        <title>Complete genome of Arthrobacter alpinus strain R3.8.</title>
        <authorList>
            <person name="See-Too W.S."/>
            <person name="Chan K.G."/>
        </authorList>
    </citation>
    <scope>NUCLEOTIDE SEQUENCE [LARGE SCALE GENOMIC DNA]</scope>
    <source>
        <strain evidence="3">R3.8</strain>
    </source>
</reference>
<dbReference type="Pfam" id="PF13302">
    <property type="entry name" value="Acetyltransf_3"/>
    <property type="match status" value="1"/>
</dbReference>
<dbReference type="GO" id="GO:0016747">
    <property type="term" value="F:acyltransferase activity, transferring groups other than amino-acyl groups"/>
    <property type="evidence" value="ECO:0007669"/>
    <property type="project" value="InterPro"/>
</dbReference>
<accession>A0A0M4QH00</accession>
<dbReference type="PATRIC" id="fig|656366.3.peg.2828"/>
<dbReference type="KEGG" id="aaq:AOC05_13100"/>
<dbReference type="EMBL" id="CP012677">
    <property type="protein sequence ID" value="ALE93030.1"/>
    <property type="molecule type" value="Genomic_DNA"/>
</dbReference>
<dbReference type="RefSeq" id="WP_062007612.1">
    <property type="nucleotide sequence ID" value="NZ_CP012677.1"/>
</dbReference>
<dbReference type="InterPro" id="IPR051531">
    <property type="entry name" value="N-acetyltransferase"/>
</dbReference>
<dbReference type="AlphaFoldDB" id="A0A0M4QH00"/>